<keyword evidence="6" id="KW-1185">Reference proteome</keyword>
<dbReference type="InterPro" id="IPR025734">
    <property type="entry name" value="EspG"/>
</dbReference>
<name>A0ABV9SC15_9PSEU</name>
<accession>A0ABV9SC15</accession>
<dbReference type="Proteomes" id="UP001595859">
    <property type="component" value="Unassembled WGS sequence"/>
</dbReference>
<keyword evidence="4" id="KW-0143">Chaperone</keyword>
<comment type="similarity">
    <text evidence="2">Belongs to the EspG family.</text>
</comment>
<evidence type="ECO:0000256" key="2">
    <source>
        <dbReference type="ARBA" id="ARBA00006411"/>
    </source>
</evidence>
<comment type="caution">
    <text evidence="5">The sequence shown here is derived from an EMBL/GenBank/DDBJ whole genome shotgun (WGS) entry which is preliminary data.</text>
</comment>
<gene>
    <name evidence="5" type="ORF">ACFPCV_31075</name>
</gene>
<comment type="subcellular location">
    <subcellularLocation>
        <location evidence="1">Cytoplasm</location>
    </subcellularLocation>
</comment>
<evidence type="ECO:0000256" key="3">
    <source>
        <dbReference type="ARBA" id="ARBA00022490"/>
    </source>
</evidence>
<evidence type="ECO:0000256" key="4">
    <source>
        <dbReference type="ARBA" id="ARBA00023186"/>
    </source>
</evidence>
<evidence type="ECO:0000313" key="6">
    <source>
        <dbReference type="Proteomes" id="UP001595859"/>
    </source>
</evidence>
<organism evidence="5 6">
    <name type="scientific">Actinophytocola glycyrrhizae</name>
    <dbReference type="NCBI Taxonomy" id="2044873"/>
    <lineage>
        <taxon>Bacteria</taxon>
        <taxon>Bacillati</taxon>
        <taxon>Actinomycetota</taxon>
        <taxon>Actinomycetes</taxon>
        <taxon>Pseudonocardiales</taxon>
        <taxon>Pseudonocardiaceae</taxon>
    </lineage>
</organism>
<dbReference type="Pfam" id="PF14011">
    <property type="entry name" value="ESX-1_EspG"/>
    <property type="match status" value="1"/>
</dbReference>
<protein>
    <submittedName>
        <fullName evidence="5">ESX secretion-associated protein EspG</fullName>
    </submittedName>
</protein>
<evidence type="ECO:0000313" key="5">
    <source>
        <dbReference type="EMBL" id="MFC4857966.1"/>
    </source>
</evidence>
<sequence>MTRFDLSAAELDVLWRAAGFGDLPLVIDVPSPGATHAERAVLEHRVWADLVARGLADDHGHAHWRLTDRLATIAECGRSLQLRTVGDGATGAILATRGRHNVLGVLGERFHLTAVPGTGRAATLVSLLPELPAGQGHSVSVDTAVFTSAAAGPAGAHDTLRRHGLGTDDARTLLAMTTGAVRITQLVTERRGDGVERSRPVSVLDTAAGRYRVIRTVTSAGDHLTVTPATAASLVEALTFP</sequence>
<proteinExistence type="inferred from homology"/>
<reference evidence="6" key="1">
    <citation type="journal article" date="2019" name="Int. J. Syst. Evol. Microbiol.">
        <title>The Global Catalogue of Microorganisms (GCM) 10K type strain sequencing project: providing services to taxonomists for standard genome sequencing and annotation.</title>
        <authorList>
            <consortium name="The Broad Institute Genomics Platform"/>
            <consortium name="The Broad Institute Genome Sequencing Center for Infectious Disease"/>
            <person name="Wu L."/>
            <person name="Ma J."/>
        </authorList>
    </citation>
    <scope>NUCLEOTIDE SEQUENCE [LARGE SCALE GENOMIC DNA]</scope>
    <source>
        <strain evidence="6">ZS-22-S1</strain>
    </source>
</reference>
<evidence type="ECO:0000256" key="1">
    <source>
        <dbReference type="ARBA" id="ARBA00004496"/>
    </source>
</evidence>
<keyword evidence="3" id="KW-0963">Cytoplasm</keyword>
<dbReference type="EMBL" id="JBHSIS010000022">
    <property type="protein sequence ID" value="MFC4857966.1"/>
    <property type="molecule type" value="Genomic_DNA"/>
</dbReference>
<dbReference type="RefSeq" id="WP_378060089.1">
    <property type="nucleotide sequence ID" value="NZ_JBHSIS010000022.1"/>
</dbReference>